<dbReference type="EMBL" id="RQTK01000748">
    <property type="protein sequence ID" value="RUS75365.1"/>
    <property type="molecule type" value="Genomic_DNA"/>
</dbReference>
<accession>A0A3S0ZU59</accession>
<keyword evidence="3" id="KW-1185">Reference proteome</keyword>
<gene>
    <name evidence="2" type="ORF">EGW08_016887</name>
</gene>
<comment type="caution">
    <text evidence="2">The sequence shown here is derived from an EMBL/GenBank/DDBJ whole genome shotgun (WGS) entry which is preliminary data.</text>
</comment>
<feature type="transmembrane region" description="Helical" evidence="1">
    <location>
        <begin position="93"/>
        <end position="115"/>
    </location>
</feature>
<proteinExistence type="predicted"/>
<keyword evidence="1" id="KW-0472">Membrane</keyword>
<name>A0A3S0ZU59_ELYCH</name>
<evidence type="ECO:0000256" key="1">
    <source>
        <dbReference type="SAM" id="Phobius"/>
    </source>
</evidence>
<organism evidence="2 3">
    <name type="scientific">Elysia chlorotica</name>
    <name type="common">Eastern emerald elysia</name>
    <name type="synonym">Sea slug</name>
    <dbReference type="NCBI Taxonomy" id="188477"/>
    <lineage>
        <taxon>Eukaryota</taxon>
        <taxon>Metazoa</taxon>
        <taxon>Spiralia</taxon>
        <taxon>Lophotrochozoa</taxon>
        <taxon>Mollusca</taxon>
        <taxon>Gastropoda</taxon>
        <taxon>Heterobranchia</taxon>
        <taxon>Euthyneura</taxon>
        <taxon>Panpulmonata</taxon>
        <taxon>Sacoglossa</taxon>
        <taxon>Placobranchoidea</taxon>
        <taxon>Plakobranchidae</taxon>
        <taxon>Elysia</taxon>
    </lineage>
</organism>
<feature type="transmembrane region" description="Helical" evidence="1">
    <location>
        <begin position="49"/>
        <end position="72"/>
    </location>
</feature>
<evidence type="ECO:0000313" key="2">
    <source>
        <dbReference type="EMBL" id="RUS75365.1"/>
    </source>
</evidence>
<dbReference type="OrthoDB" id="10016951at2759"/>
<dbReference type="AlphaFoldDB" id="A0A3S0ZU59"/>
<sequence>MFRLVETLVLAVSGCHVFLGLLSVCVGVISTIRADVWLAHSVSPIWSGGFIMCFTAFSVVSMVVSVVSIQLLRAGLVNHTTDGHTFQKERQDVLIYVSLTTAGTEIVVCMAAIVLSCSIARIAKEEMSKQRDGMFYVKVLGQKDIVVVTKPVDDSDELTAV</sequence>
<feature type="transmembrane region" description="Helical" evidence="1">
    <location>
        <begin position="7"/>
        <end position="29"/>
    </location>
</feature>
<keyword evidence="1" id="KW-1133">Transmembrane helix</keyword>
<protein>
    <submittedName>
        <fullName evidence="2">Uncharacterized protein</fullName>
    </submittedName>
</protein>
<dbReference type="Proteomes" id="UP000271974">
    <property type="component" value="Unassembled WGS sequence"/>
</dbReference>
<reference evidence="2 3" key="1">
    <citation type="submission" date="2019-01" db="EMBL/GenBank/DDBJ databases">
        <title>A draft genome assembly of the solar-powered sea slug Elysia chlorotica.</title>
        <authorList>
            <person name="Cai H."/>
            <person name="Li Q."/>
            <person name="Fang X."/>
            <person name="Li J."/>
            <person name="Curtis N.E."/>
            <person name="Altenburger A."/>
            <person name="Shibata T."/>
            <person name="Feng M."/>
            <person name="Maeda T."/>
            <person name="Schwartz J.A."/>
            <person name="Shigenobu S."/>
            <person name="Lundholm N."/>
            <person name="Nishiyama T."/>
            <person name="Yang H."/>
            <person name="Hasebe M."/>
            <person name="Li S."/>
            <person name="Pierce S.K."/>
            <person name="Wang J."/>
        </authorList>
    </citation>
    <scope>NUCLEOTIDE SEQUENCE [LARGE SCALE GENOMIC DNA]</scope>
    <source>
        <strain evidence="2">EC2010</strain>
        <tissue evidence="2">Whole organism of an adult</tissue>
    </source>
</reference>
<dbReference type="STRING" id="188477.A0A3S0ZU59"/>
<keyword evidence="1" id="KW-0812">Transmembrane</keyword>
<evidence type="ECO:0000313" key="3">
    <source>
        <dbReference type="Proteomes" id="UP000271974"/>
    </source>
</evidence>